<feature type="compositionally biased region" description="Polar residues" evidence="1">
    <location>
        <begin position="142"/>
        <end position="172"/>
    </location>
</feature>
<dbReference type="HOGENOM" id="CLU_086406_0_0_1"/>
<dbReference type="EMBL" id="KN832996">
    <property type="protein sequence ID" value="KIM82025.1"/>
    <property type="molecule type" value="Genomic_DNA"/>
</dbReference>
<dbReference type="OrthoDB" id="3253810at2759"/>
<dbReference type="InParanoid" id="A0A0C3FBF1"/>
<reference evidence="2 3" key="1">
    <citation type="submission" date="2014-04" db="EMBL/GenBank/DDBJ databases">
        <authorList>
            <consortium name="DOE Joint Genome Institute"/>
            <person name="Kuo A."/>
            <person name="Tarkka M."/>
            <person name="Buscot F."/>
            <person name="Kohler A."/>
            <person name="Nagy L.G."/>
            <person name="Floudas D."/>
            <person name="Copeland A."/>
            <person name="Barry K.W."/>
            <person name="Cichocki N."/>
            <person name="Veneault-Fourrey C."/>
            <person name="LaButti K."/>
            <person name="Lindquist E.A."/>
            <person name="Lipzen A."/>
            <person name="Lundell T."/>
            <person name="Morin E."/>
            <person name="Murat C."/>
            <person name="Sun H."/>
            <person name="Tunlid A."/>
            <person name="Henrissat B."/>
            <person name="Grigoriev I.V."/>
            <person name="Hibbett D.S."/>
            <person name="Martin F."/>
            <person name="Nordberg H.P."/>
            <person name="Cantor M.N."/>
            <person name="Hua S.X."/>
        </authorList>
    </citation>
    <scope>NUCLEOTIDE SEQUENCE [LARGE SCALE GENOMIC DNA]</scope>
    <source>
        <strain evidence="2 3">F 1598</strain>
    </source>
</reference>
<evidence type="ECO:0000256" key="1">
    <source>
        <dbReference type="SAM" id="MobiDB-lite"/>
    </source>
</evidence>
<keyword evidence="3" id="KW-1185">Reference proteome</keyword>
<dbReference type="AlphaFoldDB" id="A0A0C3FBF1"/>
<feature type="compositionally biased region" description="Low complexity" evidence="1">
    <location>
        <begin position="34"/>
        <end position="50"/>
    </location>
</feature>
<gene>
    <name evidence="2" type="ORF">PILCRDRAFT_820927</name>
</gene>
<dbReference type="Proteomes" id="UP000054166">
    <property type="component" value="Unassembled WGS sequence"/>
</dbReference>
<feature type="compositionally biased region" description="Basic residues" evidence="1">
    <location>
        <begin position="249"/>
        <end position="261"/>
    </location>
</feature>
<feature type="compositionally biased region" description="Basic and acidic residues" evidence="1">
    <location>
        <begin position="108"/>
        <end position="139"/>
    </location>
</feature>
<evidence type="ECO:0000313" key="3">
    <source>
        <dbReference type="Proteomes" id="UP000054166"/>
    </source>
</evidence>
<evidence type="ECO:0000313" key="2">
    <source>
        <dbReference type="EMBL" id="KIM82025.1"/>
    </source>
</evidence>
<accession>A0A0C3FBF1</accession>
<dbReference type="STRING" id="765440.A0A0C3FBF1"/>
<protein>
    <submittedName>
        <fullName evidence="2">Uncharacterized protein</fullName>
    </submittedName>
</protein>
<feature type="compositionally biased region" description="Pro residues" evidence="1">
    <location>
        <begin position="194"/>
        <end position="203"/>
    </location>
</feature>
<reference evidence="3" key="2">
    <citation type="submission" date="2015-01" db="EMBL/GenBank/DDBJ databases">
        <title>Evolutionary Origins and Diversification of the Mycorrhizal Mutualists.</title>
        <authorList>
            <consortium name="DOE Joint Genome Institute"/>
            <consortium name="Mycorrhizal Genomics Consortium"/>
            <person name="Kohler A."/>
            <person name="Kuo A."/>
            <person name="Nagy L.G."/>
            <person name="Floudas D."/>
            <person name="Copeland A."/>
            <person name="Barry K.W."/>
            <person name="Cichocki N."/>
            <person name="Veneault-Fourrey C."/>
            <person name="LaButti K."/>
            <person name="Lindquist E.A."/>
            <person name="Lipzen A."/>
            <person name="Lundell T."/>
            <person name="Morin E."/>
            <person name="Murat C."/>
            <person name="Riley R."/>
            <person name="Ohm R."/>
            <person name="Sun H."/>
            <person name="Tunlid A."/>
            <person name="Henrissat B."/>
            <person name="Grigoriev I.V."/>
            <person name="Hibbett D.S."/>
            <person name="Martin F."/>
        </authorList>
    </citation>
    <scope>NUCLEOTIDE SEQUENCE [LARGE SCALE GENOMIC DNA]</scope>
    <source>
        <strain evidence="3">F 1598</strain>
    </source>
</reference>
<feature type="region of interest" description="Disordered" evidence="1">
    <location>
        <begin position="1"/>
        <end position="94"/>
    </location>
</feature>
<name>A0A0C3FBF1_PILCF</name>
<feature type="compositionally biased region" description="Low complexity" evidence="1">
    <location>
        <begin position="8"/>
        <end position="24"/>
    </location>
</feature>
<organism evidence="2 3">
    <name type="scientific">Piloderma croceum (strain F 1598)</name>
    <dbReference type="NCBI Taxonomy" id="765440"/>
    <lineage>
        <taxon>Eukaryota</taxon>
        <taxon>Fungi</taxon>
        <taxon>Dikarya</taxon>
        <taxon>Basidiomycota</taxon>
        <taxon>Agaricomycotina</taxon>
        <taxon>Agaricomycetes</taxon>
        <taxon>Agaricomycetidae</taxon>
        <taxon>Atheliales</taxon>
        <taxon>Atheliaceae</taxon>
        <taxon>Piloderma</taxon>
    </lineage>
</organism>
<proteinExistence type="predicted"/>
<sequence>MSTFHLRPVSQSSHSPSPSTSPVDHSPHFDSKPLRGSMSRSRRPMSPSSLRDVDLTHGPEGPARPYPAPPTGHELMALFPPAPPATLEMKPGSTSGYFRREERAFFAQGDKEIVRVRMEMDLPQGSDRKNGQDKGKGREPLANQNGVSRQYLPQMTSPPQASTYPHPNSRQSRGPPIPIPSSFQTSPHSQHDLGPPPPPPPLPHQRSSHTVPHESAHPMTNLDFHPEEMNQDNPDEAWRRPMPYAERRRAGKHTKRVIVRT</sequence>
<feature type="region of interest" description="Disordered" evidence="1">
    <location>
        <begin position="108"/>
        <end position="261"/>
    </location>
</feature>